<dbReference type="PANTHER" id="PTHR14309:SF12">
    <property type="entry name" value="PH DOMAIN-CONTAINING PROTEIN"/>
    <property type="match status" value="1"/>
</dbReference>
<reference evidence="6" key="1">
    <citation type="submission" date="2020-12" db="UniProtKB">
        <authorList>
            <consortium name="WormBaseParasite"/>
        </authorList>
    </citation>
    <scope>IDENTIFICATION</scope>
    <source>
        <strain evidence="6">MHco3</strain>
    </source>
</reference>
<evidence type="ECO:0000256" key="1">
    <source>
        <dbReference type="ARBA" id="ARBA00004370"/>
    </source>
</evidence>
<evidence type="ECO:0000313" key="6">
    <source>
        <dbReference type="WBParaSite" id="HCON_00160040-00002"/>
    </source>
</evidence>
<organism evidence="5 6">
    <name type="scientific">Haemonchus contortus</name>
    <name type="common">Barber pole worm</name>
    <dbReference type="NCBI Taxonomy" id="6289"/>
    <lineage>
        <taxon>Eukaryota</taxon>
        <taxon>Metazoa</taxon>
        <taxon>Ecdysozoa</taxon>
        <taxon>Nematoda</taxon>
        <taxon>Chromadorea</taxon>
        <taxon>Rhabditida</taxon>
        <taxon>Rhabditina</taxon>
        <taxon>Rhabditomorpha</taxon>
        <taxon>Strongyloidea</taxon>
        <taxon>Trichostrongylidae</taxon>
        <taxon>Haemonchus</taxon>
    </lineage>
</organism>
<dbReference type="GO" id="GO:0016020">
    <property type="term" value="C:membrane"/>
    <property type="evidence" value="ECO:0007669"/>
    <property type="project" value="UniProtKB-SubCell"/>
</dbReference>
<dbReference type="InterPro" id="IPR001849">
    <property type="entry name" value="PH_domain"/>
</dbReference>
<dbReference type="OrthoDB" id="5914923at2759"/>
<name>A0A7I5ED97_HAECO</name>
<dbReference type="Gene3D" id="2.30.29.30">
    <property type="entry name" value="Pleckstrin-homology domain (PH domain)/Phosphotyrosine-binding domain (PTB)"/>
    <property type="match status" value="1"/>
</dbReference>
<dbReference type="InterPro" id="IPR039680">
    <property type="entry name" value="PLEKHB1/2"/>
</dbReference>
<keyword evidence="2" id="KW-0472">Membrane</keyword>
<dbReference type="PROSITE" id="PS50003">
    <property type="entry name" value="PH_DOMAIN"/>
    <property type="match status" value="1"/>
</dbReference>
<feature type="compositionally biased region" description="Low complexity" evidence="3">
    <location>
        <begin position="137"/>
        <end position="149"/>
    </location>
</feature>
<dbReference type="WBParaSite" id="HCON_00160040-00002">
    <property type="protein sequence ID" value="HCON_00160040-00002"/>
    <property type="gene ID" value="HCON_00160040"/>
</dbReference>
<evidence type="ECO:0000259" key="4">
    <source>
        <dbReference type="PROSITE" id="PS50003"/>
    </source>
</evidence>
<dbReference type="PANTHER" id="PTHR14309">
    <property type="entry name" value="EXPRESSED PROTEIN"/>
    <property type="match status" value="1"/>
</dbReference>
<feature type="compositionally biased region" description="Pro residues" evidence="3">
    <location>
        <begin position="121"/>
        <end position="136"/>
    </location>
</feature>
<dbReference type="InterPro" id="IPR011993">
    <property type="entry name" value="PH-like_dom_sf"/>
</dbReference>
<dbReference type="SMART" id="SM00233">
    <property type="entry name" value="PH"/>
    <property type="match status" value="1"/>
</dbReference>
<feature type="region of interest" description="Disordered" evidence="3">
    <location>
        <begin position="116"/>
        <end position="158"/>
    </location>
</feature>
<dbReference type="AlphaFoldDB" id="A0A7I5ED97"/>
<comment type="subcellular location">
    <subcellularLocation>
        <location evidence="1">Membrane</location>
    </subcellularLocation>
</comment>
<dbReference type="Pfam" id="PF00169">
    <property type="entry name" value="PH"/>
    <property type="match status" value="1"/>
</dbReference>
<evidence type="ECO:0000256" key="3">
    <source>
        <dbReference type="SAM" id="MobiDB-lite"/>
    </source>
</evidence>
<sequence length="374" mass="38513">MEPRRLKEGDIMKYKTGFLGSKWKTYHAVLFSDSKFCWYDEKGDRKPKGSILLKDVVPYICVGLMTDRMPVKRPSVPDGYSVHHLVGIGMDPRAETVHWILFSSDADIESWFNEITKTLPKPNPPPQPQQPMPQPQMGPGQPTGGYVPPAKYPDAPPPVQPTYPPAVPVGGGAPPPPYYNRGPGYGGGGGGGGGYGGGGGGGYHGGGGGPTTVIIDRGGSAGYGGGSGLGAGLGGAALGFGSGMLMGSLLSYGMGSMWGGHSMIPSYGGGFGMGGGYYSDNDTTITNNYYNYPDPNAAGTAVDANDSQPAIQDVTDQHDTNQDYTNADDYGYGGDTGYDYGGDDYGGGDFGGGDFGGGDFGGGDFGGGDFGGDF</sequence>
<dbReference type="Proteomes" id="UP000025227">
    <property type="component" value="Unplaced"/>
</dbReference>
<dbReference type="FunFam" id="2.30.29.30:FF:000624">
    <property type="entry name" value="Protein CBG23324"/>
    <property type="match status" value="1"/>
</dbReference>
<accession>A0A7I5ED97</accession>
<feature type="domain" description="PH" evidence="4">
    <location>
        <begin position="4"/>
        <end position="120"/>
    </location>
</feature>
<proteinExistence type="predicted"/>
<dbReference type="GO" id="GO:0045595">
    <property type="term" value="P:regulation of cell differentiation"/>
    <property type="evidence" value="ECO:0007669"/>
    <property type="project" value="TreeGrafter"/>
</dbReference>
<protein>
    <submittedName>
        <fullName evidence="6">PH domain-containing protein</fullName>
    </submittedName>
</protein>
<evidence type="ECO:0000256" key="2">
    <source>
        <dbReference type="ARBA" id="ARBA00023136"/>
    </source>
</evidence>
<keyword evidence="5" id="KW-1185">Reference proteome</keyword>
<evidence type="ECO:0000313" key="5">
    <source>
        <dbReference type="Proteomes" id="UP000025227"/>
    </source>
</evidence>
<dbReference type="SUPFAM" id="SSF50729">
    <property type="entry name" value="PH domain-like"/>
    <property type="match status" value="1"/>
</dbReference>